<comment type="caution">
    <text evidence="1">The sequence shown here is derived from an EMBL/GenBank/DDBJ whole genome shotgun (WGS) entry which is preliminary data.</text>
</comment>
<accession>A0A7W6W4T9</accession>
<evidence type="ECO:0000313" key="1">
    <source>
        <dbReference type="EMBL" id="MBB4235874.1"/>
    </source>
</evidence>
<dbReference type="AlphaFoldDB" id="A0A7W6W4T9"/>
<protein>
    <submittedName>
        <fullName evidence="1">Uncharacterized protein</fullName>
    </submittedName>
</protein>
<dbReference type="Proteomes" id="UP000540909">
    <property type="component" value="Unassembled WGS sequence"/>
</dbReference>
<proteinExistence type="predicted"/>
<gene>
    <name evidence="1" type="ORF">GGD57_002448</name>
</gene>
<evidence type="ECO:0000313" key="2">
    <source>
        <dbReference type="Proteomes" id="UP000540909"/>
    </source>
</evidence>
<reference evidence="1 2" key="1">
    <citation type="submission" date="2020-08" db="EMBL/GenBank/DDBJ databases">
        <title>Genomic Encyclopedia of Type Strains, Phase IV (KMG-V): Genome sequencing to study the core and pangenomes of soil and plant-associated prokaryotes.</title>
        <authorList>
            <person name="Whitman W."/>
        </authorList>
    </citation>
    <scope>NUCLEOTIDE SEQUENCE [LARGE SCALE GENOMIC DNA]</scope>
    <source>
        <strain evidence="1 2">SEMIA 4089</strain>
    </source>
</reference>
<dbReference type="EMBL" id="JACIFY010000007">
    <property type="protein sequence ID" value="MBB4235874.1"/>
    <property type="molecule type" value="Genomic_DNA"/>
</dbReference>
<sequence>MLQVSSDSIFSLLPLTIAVRTVKDLLIHSSL</sequence>
<name>A0A7W6W4T9_9HYPH</name>
<organism evidence="1 2">
    <name type="scientific">Rhizobium esperanzae</name>
    <dbReference type="NCBI Taxonomy" id="1967781"/>
    <lineage>
        <taxon>Bacteria</taxon>
        <taxon>Pseudomonadati</taxon>
        <taxon>Pseudomonadota</taxon>
        <taxon>Alphaproteobacteria</taxon>
        <taxon>Hyphomicrobiales</taxon>
        <taxon>Rhizobiaceae</taxon>
        <taxon>Rhizobium/Agrobacterium group</taxon>
        <taxon>Rhizobium</taxon>
    </lineage>
</organism>